<evidence type="ECO:0000256" key="4">
    <source>
        <dbReference type="ARBA" id="ARBA00022825"/>
    </source>
</evidence>
<feature type="non-terminal residue" evidence="5">
    <location>
        <position position="1"/>
    </location>
</feature>
<dbReference type="Proteomes" id="UP000266376">
    <property type="component" value="Unassembled WGS sequence"/>
</dbReference>
<keyword evidence="2" id="KW-0645">Protease</keyword>
<organism evidence="5 6">
    <name type="scientific">Dorea formicigenerans</name>
    <dbReference type="NCBI Taxonomy" id="39486"/>
    <lineage>
        <taxon>Bacteria</taxon>
        <taxon>Bacillati</taxon>
        <taxon>Bacillota</taxon>
        <taxon>Clostridia</taxon>
        <taxon>Lachnospirales</taxon>
        <taxon>Lachnospiraceae</taxon>
        <taxon>Dorea</taxon>
    </lineage>
</organism>
<dbReference type="InterPro" id="IPR005320">
    <property type="entry name" value="Peptidase_S51"/>
</dbReference>
<keyword evidence="4" id="KW-0720">Serine protease</keyword>
<comment type="similarity">
    <text evidence="1">Belongs to the peptidase S51 family.</text>
</comment>
<dbReference type="AlphaFoldDB" id="A0A395XLI4"/>
<dbReference type="GO" id="GO:0008236">
    <property type="term" value="F:serine-type peptidase activity"/>
    <property type="evidence" value="ECO:0007669"/>
    <property type="project" value="UniProtKB-KW"/>
</dbReference>
<dbReference type="InterPro" id="IPR029062">
    <property type="entry name" value="Class_I_gatase-like"/>
</dbReference>
<evidence type="ECO:0000256" key="3">
    <source>
        <dbReference type="ARBA" id="ARBA00022801"/>
    </source>
</evidence>
<dbReference type="EMBL" id="QSAJ01000054">
    <property type="protein sequence ID" value="RGW48525.1"/>
    <property type="molecule type" value="Genomic_DNA"/>
</dbReference>
<proteinExistence type="inferred from homology"/>
<dbReference type="GO" id="GO:0006508">
    <property type="term" value="P:proteolysis"/>
    <property type="evidence" value="ECO:0007669"/>
    <property type="project" value="UniProtKB-KW"/>
</dbReference>
<keyword evidence="3" id="KW-0378">Hydrolase</keyword>
<comment type="caution">
    <text evidence="5">The sequence shown here is derived from an EMBL/GenBank/DDBJ whole genome shotgun (WGS) entry which is preliminary data.</text>
</comment>
<gene>
    <name evidence="5" type="ORF">DWV67_14805</name>
</gene>
<dbReference type="Gene3D" id="3.40.50.880">
    <property type="match status" value="1"/>
</dbReference>
<dbReference type="Pfam" id="PF03575">
    <property type="entry name" value="Peptidase_S51"/>
    <property type="match status" value="1"/>
</dbReference>
<name>A0A395XLI4_9FIRM</name>
<evidence type="ECO:0000256" key="2">
    <source>
        <dbReference type="ARBA" id="ARBA00022670"/>
    </source>
</evidence>
<evidence type="ECO:0000313" key="5">
    <source>
        <dbReference type="EMBL" id="RGW48525.1"/>
    </source>
</evidence>
<evidence type="ECO:0000256" key="1">
    <source>
        <dbReference type="ARBA" id="ARBA00006534"/>
    </source>
</evidence>
<evidence type="ECO:0000313" key="6">
    <source>
        <dbReference type="Proteomes" id="UP000266376"/>
    </source>
</evidence>
<sequence length="56" mass="6313">GLDLIDFYVLPHYLTAPFKKVTEKIMTEFSDLNLCPINNRQGIVIDGEGSKVICKD</sequence>
<protein>
    <submittedName>
        <fullName evidence="5">Peptidase S51</fullName>
    </submittedName>
</protein>
<accession>A0A395XLI4</accession>
<reference evidence="5 6" key="1">
    <citation type="submission" date="2018-08" db="EMBL/GenBank/DDBJ databases">
        <title>A genome reference for cultivated species of the human gut microbiota.</title>
        <authorList>
            <person name="Zou Y."/>
            <person name="Xue W."/>
            <person name="Luo G."/>
        </authorList>
    </citation>
    <scope>NUCLEOTIDE SEQUENCE [LARGE SCALE GENOMIC DNA]</scope>
    <source>
        <strain evidence="5 6">AF12-11</strain>
    </source>
</reference>